<gene>
    <name evidence="2" type="ORF">EYY89_14165</name>
</gene>
<dbReference type="Pfam" id="PF13619">
    <property type="entry name" value="KTSC"/>
    <property type="match status" value="1"/>
</dbReference>
<dbReference type="InterPro" id="IPR025309">
    <property type="entry name" value="KTSC_dom"/>
</dbReference>
<dbReference type="RefSeq" id="WP_038434469.1">
    <property type="nucleotide sequence ID" value="NZ_SITD01000061.1"/>
</dbReference>
<dbReference type="EMBL" id="SITD01000061">
    <property type="protein sequence ID" value="TBM24588.1"/>
    <property type="molecule type" value="Genomic_DNA"/>
</dbReference>
<dbReference type="AlphaFoldDB" id="A0A4V2J719"/>
<proteinExistence type="predicted"/>
<comment type="caution">
    <text evidence="2">The sequence shown here is derived from an EMBL/GenBank/DDBJ whole genome shotgun (WGS) entry which is preliminary data.</text>
</comment>
<evidence type="ECO:0000313" key="3">
    <source>
        <dbReference type="Proteomes" id="UP000293380"/>
    </source>
</evidence>
<organism evidence="2 3">
    <name type="scientific">Hafnia paralvei</name>
    <dbReference type="NCBI Taxonomy" id="546367"/>
    <lineage>
        <taxon>Bacteria</taxon>
        <taxon>Pseudomonadati</taxon>
        <taxon>Pseudomonadota</taxon>
        <taxon>Gammaproteobacteria</taxon>
        <taxon>Enterobacterales</taxon>
        <taxon>Hafniaceae</taxon>
        <taxon>Hafnia</taxon>
    </lineage>
</organism>
<dbReference type="Proteomes" id="UP000293380">
    <property type="component" value="Unassembled WGS sequence"/>
</dbReference>
<sequence length="69" mass="7910">MHRDAVSSSNIMSAGYDSASETMEIEFKDGAVYQYYNVNEHLYEQFKSAPSKGQFFNIYIKNAVPFSRV</sequence>
<accession>A0A4V2J719</accession>
<evidence type="ECO:0000259" key="1">
    <source>
        <dbReference type="Pfam" id="PF13619"/>
    </source>
</evidence>
<feature type="domain" description="KTSC" evidence="1">
    <location>
        <begin position="7"/>
        <end position="62"/>
    </location>
</feature>
<reference evidence="2 3" key="1">
    <citation type="submission" date="2019-02" db="EMBL/GenBank/DDBJ databases">
        <title>Comparative genomic analysis of the Hafnia genus genomes.</title>
        <authorList>
            <person name="Zhiqiu Y."/>
            <person name="Chao Y."/>
            <person name="Yuhui D."/>
            <person name="Di H."/>
            <person name="Bin L."/>
        </authorList>
    </citation>
    <scope>NUCLEOTIDE SEQUENCE [LARGE SCALE GENOMIC DNA]</scope>
    <source>
        <strain evidence="2 3">PCM_1194</strain>
    </source>
</reference>
<name>A0A4V2J719_9GAMM</name>
<evidence type="ECO:0000313" key="2">
    <source>
        <dbReference type="EMBL" id="TBM24588.1"/>
    </source>
</evidence>
<protein>
    <submittedName>
        <fullName evidence="2">KTSC domain-containing protein</fullName>
    </submittedName>
</protein>